<reference evidence="1 2" key="1">
    <citation type="submission" date="2015-11" db="EMBL/GenBank/DDBJ databases">
        <title>Solirubrum puertoriconensis gen. nov. an environmental bacteria isolated in Puerto Rico.</title>
        <authorList>
            <person name="Cuebas-Irizarry M.F."/>
            <person name="Montalvo-Rodriguez R."/>
        </authorList>
    </citation>
    <scope>NUCLEOTIDE SEQUENCE [LARGE SCALE GENOMIC DNA]</scope>
    <source>
        <strain evidence="1 2">MC1A</strain>
    </source>
</reference>
<dbReference type="EMBL" id="LNAL01000007">
    <property type="protein sequence ID" value="KUG07715.1"/>
    <property type="molecule type" value="Genomic_DNA"/>
</dbReference>
<dbReference type="AlphaFoldDB" id="A0A9X0HKQ9"/>
<keyword evidence="2" id="KW-1185">Reference proteome</keyword>
<evidence type="ECO:0000313" key="2">
    <source>
        <dbReference type="Proteomes" id="UP000054223"/>
    </source>
</evidence>
<dbReference type="Proteomes" id="UP000054223">
    <property type="component" value="Unassembled WGS sequence"/>
</dbReference>
<gene>
    <name evidence="1" type="ORF">ASU33_15470</name>
</gene>
<organism evidence="1 2">
    <name type="scientific">Solirubrum puertoriconensis</name>
    <dbReference type="NCBI Taxonomy" id="1751427"/>
    <lineage>
        <taxon>Bacteria</taxon>
        <taxon>Pseudomonadati</taxon>
        <taxon>Bacteroidota</taxon>
        <taxon>Cytophagia</taxon>
        <taxon>Cytophagales</taxon>
    </lineage>
</organism>
<proteinExistence type="predicted"/>
<evidence type="ECO:0000313" key="1">
    <source>
        <dbReference type="EMBL" id="KUG07715.1"/>
    </source>
</evidence>
<sequence>MAVRASDPENETPNGLNSRATALTRAMAGKIRLDEGQYVKLKQLNLRMLSTMDDLKERFAADPEIRDARMAEAQVSYNMELALMLRPAQLTAMQKSQENMTALGSISQQ</sequence>
<name>A0A9X0HKQ9_SOLP1</name>
<accession>A0A9X0HKQ9</accession>
<comment type="caution">
    <text evidence="1">The sequence shown here is derived from an EMBL/GenBank/DDBJ whole genome shotgun (WGS) entry which is preliminary data.</text>
</comment>
<protein>
    <submittedName>
        <fullName evidence="1">Uncharacterized protein</fullName>
    </submittedName>
</protein>